<keyword evidence="5 13" id="KW-0863">Zinc-finger</keyword>
<evidence type="ECO:0000256" key="8">
    <source>
        <dbReference type="ARBA" id="ARBA00023125"/>
    </source>
</evidence>
<evidence type="ECO:0000256" key="11">
    <source>
        <dbReference type="ARBA" id="ARBA00077118"/>
    </source>
</evidence>
<dbReference type="FunFam" id="3.30.160.60:FF:004830">
    <property type="match status" value="1"/>
</dbReference>
<keyword evidence="7" id="KW-0805">Transcription regulation</keyword>
<evidence type="ECO:0000256" key="6">
    <source>
        <dbReference type="ARBA" id="ARBA00022833"/>
    </source>
</evidence>
<dbReference type="AlphaFoldDB" id="A6JPW5"/>
<dbReference type="FunFam" id="3.30.160.60:FF:000042">
    <property type="entry name" value="Zinc finger protein 148"/>
    <property type="match status" value="1"/>
</dbReference>
<dbReference type="GO" id="GO:0005634">
    <property type="term" value="C:nucleus"/>
    <property type="evidence" value="ECO:0007669"/>
    <property type="project" value="UniProtKB-SubCell"/>
</dbReference>
<evidence type="ECO:0000256" key="13">
    <source>
        <dbReference type="PROSITE-ProRule" id="PRU00042"/>
    </source>
</evidence>
<feature type="compositionally biased region" description="Low complexity" evidence="14">
    <location>
        <begin position="196"/>
        <end position="205"/>
    </location>
</feature>
<feature type="compositionally biased region" description="Polar residues" evidence="14">
    <location>
        <begin position="112"/>
        <end position="123"/>
    </location>
</feature>
<dbReference type="EMBL" id="CH473995">
    <property type="protein sequence ID" value="EDL78807.1"/>
    <property type="molecule type" value="Genomic_DNA"/>
</dbReference>
<gene>
    <name evidence="16" type="ORF">rCG_59015</name>
</gene>
<dbReference type="Proteomes" id="UP000234681">
    <property type="component" value="Chromosome 16"/>
</dbReference>
<keyword evidence="8" id="KW-0238">DNA-binding</keyword>
<keyword evidence="6" id="KW-0862">Zinc</keyword>
<feature type="compositionally biased region" description="Basic and acidic residues" evidence="14">
    <location>
        <begin position="128"/>
        <end position="153"/>
    </location>
</feature>
<evidence type="ECO:0000313" key="17">
    <source>
        <dbReference type="Proteomes" id="UP000234681"/>
    </source>
</evidence>
<evidence type="ECO:0000256" key="10">
    <source>
        <dbReference type="ARBA" id="ARBA00023242"/>
    </source>
</evidence>
<protein>
    <recommendedName>
        <fullName evidence="11">Transcription factor ZBP-89</fullName>
    </recommendedName>
    <alternativeName>
        <fullName evidence="12">Zinc finger DNA-binding protein 89</fullName>
    </alternativeName>
</protein>
<keyword evidence="9" id="KW-0804">Transcription</keyword>
<evidence type="ECO:0000256" key="4">
    <source>
        <dbReference type="ARBA" id="ARBA00022737"/>
    </source>
</evidence>
<accession>A6JPW5</accession>
<proteinExistence type="inferred from homology"/>
<dbReference type="Gene3D" id="3.30.160.60">
    <property type="entry name" value="Classic Zinc Finger"/>
    <property type="match status" value="1"/>
</dbReference>
<dbReference type="PANTHER" id="PTHR24399">
    <property type="entry name" value="ZINC FINGER AND BTB DOMAIN-CONTAINING"/>
    <property type="match status" value="1"/>
</dbReference>
<evidence type="ECO:0000256" key="5">
    <source>
        <dbReference type="ARBA" id="ARBA00022771"/>
    </source>
</evidence>
<evidence type="ECO:0000256" key="2">
    <source>
        <dbReference type="ARBA" id="ARBA00006991"/>
    </source>
</evidence>
<dbReference type="GO" id="GO:0003677">
    <property type="term" value="F:DNA binding"/>
    <property type="evidence" value="ECO:0007669"/>
    <property type="project" value="UniProtKB-KW"/>
</dbReference>
<feature type="region of interest" description="Disordered" evidence="14">
    <location>
        <begin position="176"/>
        <end position="220"/>
    </location>
</feature>
<evidence type="ECO:0000256" key="1">
    <source>
        <dbReference type="ARBA" id="ARBA00004123"/>
    </source>
</evidence>
<evidence type="ECO:0000313" key="16">
    <source>
        <dbReference type="EMBL" id="EDL78807.1"/>
    </source>
</evidence>
<evidence type="ECO:0000256" key="3">
    <source>
        <dbReference type="ARBA" id="ARBA00022723"/>
    </source>
</evidence>
<organism evidence="16 17">
    <name type="scientific">Rattus norvegicus</name>
    <name type="common">Rat</name>
    <dbReference type="NCBI Taxonomy" id="10116"/>
    <lineage>
        <taxon>Eukaryota</taxon>
        <taxon>Metazoa</taxon>
        <taxon>Chordata</taxon>
        <taxon>Craniata</taxon>
        <taxon>Vertebrata</taxon>
        <taxon>Euteleostomi</taxon>
        <taxon>Mammalia</taxon>
        <taxon>Eutheria</taxon>
        <taxon>Euarchontoglires</taxon>
        <taxon>Glires</taxon>
        <taxon>Rodentia</taxon>
        <taxon>Myomorpha</taxon>
        <taxon>Muroidea</taxon>
        <taxon>Muridae</taxon>
        <taxon>Murinae</taxon>
        <taxon>Rattus</taxon>
    </lineage>
</organism>
<evidence type="ECO:0000256" key="7">
    <source>
        <dbReference type="ARBA" id="ARBA00023015"/>
    </source>
</evidence>
<feature type="domain" description="C2H2-type" evidence="15">
    <location>
        <begin position="37"/>
        <end position="64"/>
    </location>
</feature>
<comment type="subcellular location">
    <subcellularLocation>
        <location evidence="1">Nucleus</location>
    </subcellularLocation>
</comment>
<evidence type="ECO:0000256" key="12">
    <source>
        <dbReference type="ARBA" id="ARBA00079534"/>
    </source>
</evidence>
<feature type="region of interest" description="Disordered" evidence="14">
    <location>
        <begin position="108"/>
        <end position="156"/>
    </location>
</feature>
<sequence>MSSFIQERKTFQCSQFDMHFMYLLQRHETIQPCEKPFRCDERGMRFIQKYHMERHKRTHSGEKPYHCEYCLWYFSRTDCVLKCKRMCHENHDKKLNRCAIKGGLLTSEEDSGFSTSPKDNSLSKTKRQKPEEKLSGMDKESVLDKSDMNKDRNLPLYSSSTKVKDKYMVTENAVEMPHSSGGGSHLEDSSGEIHPSRFSKTFSSKRSLKQPLKQSQTISPLSTYEDSEICKYTFKLVDK</sequence>
<name>A6JPW5_RAT</name>
<dbReference type="InterPro" id="IPR013087">
    <property type="entry name" value="Znf_C2H2_type"/>
</dbReference>
<keyword evidence="4" id="KW-0677">Repeat</keyword>
<comment type="similarity">
    <text evidence="2">Belongs to the krueppel C2H2-type zinc-finger protein family.</text>
</comment>
<evidence type="ECO:0000256" key="14">
    <source>
        <dbReference type="SAM" id="MobiDB-lite"/>
    </source>
</evidence>
<dbReference type="PANTHER" id="PTHR24399:SF76">
    <property type="entry name" value="GASTRULA ZINC FINGER PROTEIN XLCGF46.1 ISOFORM X1"/>
    <property type="match status" value="1"/>
</dbReference>
<dbReference type="InterPro" id="IPR036236">
    <property type="entry name" value="Znf_C2H2_sf"/>
</dbReference>
<reference evidence="16 17" key="1">
    <citation type="submission" date="2005-09" db="EMBL/GenBank/DDBJ databases">
        <authorList>
            <person name="Mural R.J."/>
            <person name="Li P.W."/>
            <person name="Adams M.D."/>
            <person name="Amanatides P.G."/>
            <person name="Baden-Tillson H."/>
            <person name="Barnstead M."/>
            <person name="Chin S.H."/>
            <person name="Dew I."/>
            <person name="Evans C.A."/>
            <person name="Ferriera S."/>
            <person name="Flanigan M."/>
            <person name="Fosler C."/>
            <person name="Glodek A."/>
            <person name="Gu Z."/>
            <person name="Holt R.A."/>
            <person name="Jennings D."/>
            <person name="Kraft C.L."/>
            <person name="Lu F."/>
            <person name="Nguyen T."/>
            <person name="Nusskern D.R."/>
            <person name="Pfannkoch C.M."/>
            <person name="Sitter C."/>
            <person name="Sutton G.G."/>
            <person name="Venter J.C."/>
            <person name="Wang Z."/>
            <person name="Woodage T."/>
            <person name="Zheng X.H."/>
            <person name="Zhong F."/>
        </authorList>
    </citation>
    <scope>NUCLEOTIDE SEQUENCE [LARGE SCALE GENOMIC DNA]</scope>
    <source>
        <strain>BN</strain>
        <strain evidence="17">Sprague-Dawley</strain>
    </source>
</reference>
<evidence type="ECO:0000259" key="15">
    <source>
        <dbReference type="PROSITE" id="PS50157"/>
    </source>
</evidence>
<evidence type="ECO:0000256" key="9">
    <source>
        <dbReference type="ARBA" id="ARBA00023163"/>
    </source>
</evidence>
<keyword evidence="10" id="KW-0539">Nucleus</keyword>
<dbReference type="SUPFAM" id="SSF57667">
    <property type="entry name" value="beta-beta-alpha zinc fingers"/>
    <property type="match status" value="1"/>
</dbReference>
<dbReference type="GO" id="GO:0008270">
    <property type="term" value="F:zinc ion binding"/>
    <property type="evidence" value="ECO:0007669"/>
    <property type="project" value="UniProtKB-KW"/>
</dbReference>
<dbReference type="PROSITE" id="PS50157">
    <property type="entry name" value="ZINC_FINGER_C2H2_2"/>
    <property type="match status" value="1"/>
</dbReference>
<keyword evidence="3" id="KW-0479">Metal-binding</keyword>